<proteinExistence type="predicted"/>
<keyword evidence="3" id="KW-1185">Reference proteome</keyword>
<dbReference type="RefSeq" id="XP_031936702.1">
    <property type="nucleotide sequence ID" value="XM_032080385.1"/>
</dbReference>
<reference evidence="2 3" key="1">
    <citation type="submission" date="2019-04" db="EMBL/GenBank/DDBJ databases">
        <authorList>
            <consortium name="DOE Joint Genome Institute"/>
            <person name="Mondo S."/>
            <person name="Kjaerbolling I."/>
            <person name="Vesth T."/>
            <person name="Frisvad J.C."/>
            <person name="Nybo J.L."/>
            <person name="Theobald S."/>
            <person name="Kildgaard S."/>
            <person name="Isbrandt T."/>
            <person name="Kuo A."/>
            <person name="Sato A."/>
            <person name="Lyhne E.K."/>
            <person name="Kogle M.E."/>
            <person name="Wiebenga A."/>
            <person name="Kun R.S."/>
            <person name="Lubbers R.J."/>
            <person name="Makela M.R."/>
            <person name="Barry K."/>
            <person name="Chovatia M."/>
            <person name="Clum A."/>
            <person name="Daum C."/>
            <person name="Haridas S."/>
            <person name="He G."/>
            <person name="LaButti K."/>
            <person name="Lipzen A."/>
            <person name="Riley R."/>
            <person name="Salamov A."/>
            <person name="Simmons B.A."/>
            <person name="Magnuson J.K."/>
            <person name="Henrissat B."/>
            <person name="Mortensen U.H."/>
            <person name="Larsen T.O."/>
            <person name="Devries R.P."/>
            <person name="Grigoriev I.V."/>
            <person name="Machida M."/>
            <person name="Baker S.E."/>
            <person name="Andersen M.R."/>
            <person name="Cantor M.N."/>
            <person name="Hua S.X."/>
        </authorList>
    </citation>
    <scope>NUCLEOTIDE SEQUENCE [LARGE SCALE GENOMIC DNA]</scope>
    <source>
        <strain evidence="2 3">CBS 119388</strain>
    </source>
</reference>
<dbReference type="GeneID" id="43665076"/>
<keyword evidence="1" id="KW-0472">Membrane</keyword>
<dbReference type="AlphaFoldDB" id="A0A5N7D0H9"/>
<keyword evidence="1" id="KW-1133">Transmembrane helix</keyword>
<dbReference type="Proteomes" id="UP000325579">
    <property type="component" value="Unassembled WGS sequence"/>
</dbReference>
<feature type="transmembrane region" description="Helical" evidence="1">
    <location>
        <begin position="12"/>
        <end position="34"/>
    </location>
</feature>
<evidence type="ECO:0000313" key="2">
    <source>
        <dbReference type="EMBL" id="KAE8399383.1"/>
    </source>
</evidence>
<organism evidence="2 3">
    <name type="scientific">Aspergillus pseudonomiae</name>
    <dbReference type="NCBI Taxonomy" id="1506151"/>
    <lineage>
        <taxon>Eukaryota</taxon>
        <taxon>Fungi</taxon>
        <taxon>Dikarya</taxon>
        <taxon>Ascomycota</taxon>
        <taxon>Pezizomycotina</taxon>
        <taxon>Eurotiomycetes</taxon>
        <taxon>Eurotiomycetidae</taxon>
        <taxon>Eurotiales</taxon>
        <taxon>Aspergillaceae</taxon>
        <taxon>Aspergillus</taxon>
        <taxon>Aspergillus subgen. Circumdati</taxon>
    </lineage>
</organism>
<keyword evidence="1" id="KW-0812">Transmembrane</keyword>
<evidence type="ECO:0000256" key="1">
    <source>
        <dbReference type="SAM" id="Phobius"/>
    </source>
</evidence>
<sequence>MKNVSFTTLGFSHYLLTSVLLLYKGLFLFFFFGFSQLSMGISLLPLQPSSQATRLVRCQAFMGSCL</sequence>
<dbReference type="EMBL" id="ML736835">
    <property type="protein sequence ID" value="KAE8399383.1"/>
    <property type="molecule type" value="Genomic_DNA"/>
</dbReference>
<accession>A0A5N7D0H9</accession>
<protein>
    <submittedName>
        <fullName evidence="2">Uncharacterized protein</fullName>
    </submittedName>
</protein>
<name>A0A5N7D0H9_9EURO</name>
<gene>
    <name evidence="2" type="ORF">BDV37DRAFT_233169</name>
</gene>
<evidence type="ECO:0000313" key="3">
    <source>
        <dbReference type="Proteomes" id="UP000325579"/>
    </source>
</evidence>